<dbReference type="InterPro" id="IPR021822">
    <property type="entry name" value="DUF3405"/>
</dbReference>
<dbReference type="PANTHER" id="PTHR36205">
    <property type="entry name" value="CHROMOSOME 19, WHOLE GENOME SHOTGUN SEQUENCE"/>
    <property type="match status" value="1"/>
</dbReference>
<dbReference type="GeneID" id="81393397"/>
<dbReference type="OrthoDB" id="3353407at2759"/>
<comment type="caution">
    <text evidence="2">The sequence shown here is derived from an EMBL/GenBank/DDBJ whole genome shotgun (WGS) entry which is preliminary data.</text>
</comment>
<evidence type="ECO:0000256" key="1">
    <source>
        <dbReference type="SAM" id="MobiDB-lite"/>
    </source>
</evidence>
<reference evidence="2" key="2">
    <citation type="journal article" date="2023" name="IMA Fungus">
        <title>Comparative genomic study of the Penicillium genus elucidates a diverse pangenome and 15 lateral gene transfer events.</title>
        <authorList>
            <person name="Petersen C."/>
            <person name="Sorensen T."/>
            <person name="Nielsen M.R."/>
            <person name="Sondergaard T.E."/>
            <person name="Sorensen J.L."/>
            <person name="Fitzpatrick D.A."/>
            <person name="Frisvad J.C."/>
            <person name="Nielsen K.L."/>
        </authorList>
    </citation>
    <scope>NUCLEOTIDE SEQUENCE</scope>
    <source>
        <strain evidence="2">IBT 34128</strain>
    </source>
</reference>
<keyword evidence="3" id="KW-1185">Reference proteome</keyword>
<accession>A0A9W9FJS0</accession>
<organism evidence="2 3">
    <name type="scientific">Penicillium alfredii</name>
    <dbReference type="NCBI Taxonomy" id="1506179"/>
    <lineage>
        <taxon>Eukaryota</taxon>
        <taxon>Fungi</taxon>
        <taxon>Dikarya</taxon>
        <taxon>Ascomycota</taxon>
        <taxon>Pezizomycotina</taxon>
        <taxon>Eurotiomycetes</taxon>
        <taxon>Eurotiomycetidae</taxon>
        <taxon>Eurotiales</taxon>
        <taxon>Aspergillaceae</taxon>
        <taxon>Penicillium</taxon>
    </lineage>
</organism>
<sequence>MFSRKYTRYLYVVGTLFVFFVVAFAIPHDQVRNPAPGPMERRAPESQPEQAQPQPGPAPRRGRAARQIWLSPQERFWEEYESYPRIFPTLKSTVKRLIGTSSNPKLIDDPRLPKGSGPSRKVYRPFPAYDSEEWKQNHRGTFQSCVGPRGKLLVDSLDDQVTAYEGLPEGFPPTLFGSHEAIGLDGRISFDRYGRYGAYGFGENEENVEGWVKPKRVNWDLVNWGSLQRDCHDRNAGRFLMEAKATNPMKLPEARSVVLLRSWVGREYTENDMITIRSIIMELALHTGGEFEVVLLTQVKDESINLQAEGMREQLLAEYIPPEFWDITEFWNQPMVRERYGRLNPEKTDVHRSQWLPVQYFMLNHPHFEYVWNWEVDSRWTGHLYEFVDKTAEWGRRQPRRGMWERNERFYIPSHHGDYDNGFRQFVDQQTTIGIWGPMALPPLDEGHKPPVPRGPSPPVPLPTQDNYEWGVGEEADVLGFLPYFNPQNTDWVIRLQVYGYLKGDTPRRAGLIIHNRLSRRLIMAMDHENLEGRHMGSEMFAPSTALIHGLKALTVPHPVFADRLLPGNRVSRWWNSGINGRTGNTPDSPFSWGRESRFTDVSWYYHCNLPGRLYWNFIGWEKDGTGGPDYEKVHGRHVLPSILFHPIKDVTPEADSTGYYFEADTGLEANPEDDA</sequence>
<feature type="region of interest" description="Disordered" evidence="1">
    <location>
        <begin position="31"/>
        <end position="64"/>
    </location>
</feature>
<evidence type="ECO:0000313" key="3">
    <source>
        <dbReference type="Proteomes" id="UP001141434"/>
    </source>
</evidence>
<dbReference type="Pfam" id="PF11885">
    <property type="entry name" value="DUF3405"/>
    <property type="match status" value="1"/>
</dbReference>
<protein>
    <recommendedName>
        <fullName evidence="4">Major facilitator superfamily transporter</fullName>
    </recommendedName>
</protein>
<dbReference type="AlphaFoldDB" id="A0A9W9FJS0"/>
<proteinExistence type="predicted"/>
<dbReference type="Proteomes" id="UP001141434">
    <property type="component" value="Unassembled WGS sequence"/>
</dbReference>
<name>A0A9W9FJS0_9EURO</name>
<dbReference type="EMBL" id="JAPMSZ010000005">
    <property type="protein sequence ID" value="KAJ5101425.1"/>
    <property type="molecule type" value="Genomic_DNA"/>
</dbReference>
<gene>
    <name evidence="2" type="ORF">NUU61_003647</name>
</gene>
<dbReference type="RefSeq" id="XP_056512256.1">
    <property type="nucleotide sequence ID" value="XM_056654229.1"/>
</dbReference>
<evidence type="ECO:0008006" key="4">
    <source>
        <dbReference type="Google" id="ProtNLM"/>
    </source>
</evidence>
<dbReference type="PANTHER" id="PTHR36205:SF2">
    <property type="entry name" value="MAJOR FACILITATOR SUPERFAMILY TRANSPORTER"/>
    <property type="match status" value="1"/>
</dbReference>
<evidence type="ECO:0000313" key="2">
    <source>
        <dbReference type="EMBL" id="KAJ5101425.1"/>
    </source>
</evidence>
<reference evidence="2" key="1">
    <citation type="submission" date="2022-11" db="EMBL/GenBank/DDBJ databases">
        <authorList>
            <person name="Petersen C."/>
        </authorList>
    </citation>
    <scope>NUCLEOTIDE SEQUENCE</scope>
    <source>
        <strain evidence="2">IBT 34128</strain>
    </source>
</reference>